<dbReference type="InterPro" id="IPR012337">
    <property type="entry name" value="RNaseH-like_sf"/>
</dbReference>
<accession>A0A7Y9IYE1</accession>
<dbReference type="GO" id="GO:0008408">
    <property type="term" value="F:3'-5' exonuclease activity"/>
    <property type="evidence" value="ECO:0007669"/>
    <property type="project" value="TreeGrafter"/>
</dbReference>
<name>A0A7Y9IYE1_9BURK</name>
<dbReference type="PANTHER" id="PTHR30231">
    <property type="entry name" value="DNA POLYMERASE III SUBUNIT EPSILON"/>
    <property type="match status" value="1"/>
</dbReference>
<dbReference type="Gene3D" id="3.40.1440.10">
    <property type="entry name" value="GIY-YIG endonuclease"/>
    <property type="match status" value="1"/>
</dbReference>
<dbReference type="GO" id="GO:0005829">
    <property type="term" value="C:cytosol"/>
    <property type="evidence" value="ECO:0007669"/>
    <property type="project" value="TreeGrafter"/>
</dbReference>
<dbReference type="SMART" id="SM00479">
    <property type="entry name" value="EXOIII"/>
    <property type="match status" value="1"/>
</dbReference>
<dbReference type="InterPro" id="IPR000305">
    <property type="entry name" value="GIY-YIG_endonuc"/>
</dbReference>
<dbReference type="GO" id="GO:0045004">
    <property type="term" value="P:DNA replication proofreading"/>
    <property type="evidence" value="ECO:0007669"/>
    <property type="project" value="TreeGrafter"/>
</dbReference>
<evidence type="ECO:0000313" key="7">
    <source>
        <dbReference type="Proteomes" id="UP000542125"/>
    </source>
</evidence>
<dbReference type="InterPro" id="IPR036397">
    <property type="entry name" value="RNaseH_sf"/>
</dbReference>
<dbReference type="EC" id="2.7.7.7" evidence="1"/>
<dbReference type="RefSeq" id="WP_179589348.1">
    <property type="nucleotide sequence ID" value="NZ_JACBYR010000002.1"/>
</dbReference>
<evidence type="ECO:0000313" key="6">
    <source>
        <dbReference type="EMBL" id="NYE85392.1"/>
    </source>
</evidence>
<evidence type="ECO:0000256" key="2">
    <source>
        <dbReference type="ARBA" id="ARBA00025483"/>
    </source>
</evidence>
<dbReference type="AlphaFoldDB" id="A0A7Y9IYE1"/>
<comment type="catalytic activity">
    <reaction evidence="4">
        <text>DNA(n) + a 2'-deoxyribonucleoside 5'-triphosphate = DNA(n+1) + diphosphate</text>
        <dbReference type="Rhea" id="RHEA:22508"/>
        <dbReference type="Rhea" id="RHEA-COMP:17339"/>
        <dbReference type="Rhea" id="RHEA-COMP:17340"/>
        <dbReference type="ChEBI" id="CHEBI:33019"/>
        <dbReference type="ChEBI" id="CHEBI:61560"/>
        <dbReference type="ChEBI" id="CHEBI:173112"/>
        <dbReference type="EC" id="2.7.7.7"/>
    </reaction>
</comment>
<dbReference type="Pfam" id="PF00929">
    <property type="entry name" value="RNase_T"/>
    <property type="match status" value="1"/>
</dbReference>
<dbReference type="PROSITE" id="PS50164">
    <property type="entry name" value="GIY_YIG"/>
    <property type="match status" value="1"/>
</dbReference>
<reference evidence="6 7" key="1">
    <citation type="submission" date="2020-07" db="EMBL/GenBank/DDBJ databases">
        <title>Genomic Encyclopedia of Type Strains, Phase IV (KMG-V): Genome sequencing to study the core and pangenomes of soil and plant-associated prokaryotes.</title>
        <authorList>
            <person name="Whitman W."/>
        </authorList>
    </citation>
    <scope>NUCLEOTIDE SEQUENCE [LARGE SCALE GENOMIC DNA]</scope>
    <source>
        <strain evidence="6 7">SAS40</strain>
    </source>
</reference>
<dbReference type="InterPro" id="IPR006054">
    <property type="entry name" value="DnaQ"/>
</dbReference>
<dbReference type="GO" id="GO:0003677">
    <property type="term" value="F:DNA binding"/>
    <property type="evidence" value="ECO:0007669"/>
    <property type="project" value="InterPro"/>
</dbReference>
<dbReference type="EMBL" id="JACBYR010000002">
    <property type="protein sequence ID" value="NYE85392.1"/>
    <property type="molecule type" value="Genomic_DNA"/>
</dbReference>
<dbReference type="FunFam" id="3.30.420.10:FF:000045">
    <property type="entry name" value="3'-5' exonuclease DinG"/>
    <property type="match status" value="1"/>
</dbReference>
<evidence type="ECO:0000259" key="5">
    <source>
        <dbReference type="PROSITE" id="PS50164"/>
    </source>
</evidence>
<dbReference type="SUPFAM" id="SSF82771">
    <property type="entry name" value="GIY-YIG endonuclease"/>
    <property type="match status" value="1"/>
</dbReference>
<keyword evidence="6" id="KW-0548">Nucleotidyltransferase</keyword>
<evidence type="ECO:0000256" key="4">
    <source>
        <dbReference type="ARBA" id="ARBA00049244"/>
    </source>
</evidence>
<dbReference type="SUPFAM" id="SSF53098">
    <property type="entry name" value="Ribonuclease H-like"/>
    <property type="match status" value="1"/>
</dbReference>
<gene>
    <name evidence="6" type="ORF">FHW18_004699</name>
</gene>
<evidence type="ECO:0000256" key="3">
    <source>
        <dbReference type="ARBA" id="ARBA00026073"/>
    </source>
</evidence>
<organism evidence="6 7">
    <name type="scientific">Pigmentiphaga litoralis</name>
    <dbReference type="NCBI Taxonomy" id="516702"/>
    <lineage>
        <taxon>Bacteria</taxon>
        <taxon>Pseudomonadati</taxon>
        <taxon>Pseudomonadota</taxon>
        <taxon>Betaproteobacteria</taxon>
        <taxon>Burkholderiales</taxon>
        <taxon>Alcaligenaceae</taxon>
        <taxon>Pigmentiphaga</taxon>
    </lineage>
</organism>
<feature type="domain" description="GIY-YIG" evidence="5">
    <location>
        <begin position="200"/>
        <end position="278"/>
    </location>
</feature>
<dbReference type="InterPro" id="IPR013520">
    <property type="entry name" value="Ribonucl_H"/>
</dbReference>
<dbReference type="NCBIfam" id="TIGR00573">
    <property type="entry name" value="dnaq"/>
    <property type="match status" value="1"/>
</dbReference>
<sequence length="361" mass="40814">MSLPLAFVDLETTGTTAAFDRITEIGIVRVDETGVNEWHRLVNPGRPIPPMIQSLTGISNEMVRSAPPFADVAAEVAERLQGCLFIAHNARFDYGFLRAEFERVGMPFRPGVLCTVRLSRRLYPEHRRHNLDSLIERHSLVIAEQDRHRALGDAKLVWQFWQSIHGEFPAEHIQGIADVLSARVRLPDYLDPALPDVLPDAHGVYVLYGDQREPLFVGRADNIRSKVLAHFKVAGAPAKAVRMAEQTRHIDWKETGGAIGALLHEMEMVQRLAPRHNRRGRRATDVTADWPYAGAIGIREGHAIHVINNWHFLGTAYQDEGLWALLDSGRPDFDYEVYRILRDRLALLRVVDLSQPPNSDF</sequence>
<proteinExistence type="predicted"/>
<dbReference type="Proteomes" id="UP000542125">
    <property type="component" value="Unassembled WGS sequence"/>
</dbReference>
<comment type="caution">
    <text evidence="6">The sequence shown here is derived from an EMBL/GenBank/DDBJ whole genome shotgun (WGS) entry which is preliminary data.</text>
</comment>
<keyword evidence="7" id="KW-1185">Reference proteome</keyword>
<dbReference type="InterPro" id="IPR047296">
    <property type="entry name" value="GIY-YIG_UvrC_Cho"/>
</dbReference>
<comment type="subunit">
    <text evidence="3">DNA polymerase III contains a core (composed of alpha, epsilon and theta chains) that associates with a tau subunit. This core dimerizes to form the POLIII' complex. PolIII' associates with the gamma complex (composed of gamma, delta, delta', psi and chi chains) and with the beta chain to form the complete DNA polymerase III complex.</text>
</comment>
<dbReference type="GO" id="GO:0003887">
    <property type="term" value="F:DNA-directed DNA polymerase activity"/>
    <property type="evidence" value="ECO:0007669"/>
    <property type="project" value="UniProtKB-EC"/>
</dbReference>
<dbReference type="Gene3D" id="3.30.420.10">
    <property type="entry name" value="Ribonuclease H-like superfamily/Ribonuclease H"/>
    <property type="match status" value="1"/>
</dbReference>
<dbReference type="CDD" id="cd06127">
    <property type="entry name" value="DEDDh"/>
    <property type="match status" value="1"/>
</dbReference>
<dbReference type="PANTHER" id="PTHR30231:SF37">
    <property type="entry name" value="EXODEOXYRIBONUCLEASE 10"/>
    <property type="match status" value="1"/>
</dbReference>
<comment type="function">
    <text evidence="2">DNA polymerase III is a complex, multichain enzyme responsible for most of the replicative synthesis in bacteria. The epsilon subunit contain the editing function and is a proofreading 3'-5' exonuclease.</text>
</comment>
<protein>
    <recommendedName>
        <fullName evidence="1">DNA-directed DNA polymerase</fullName>
        <ecNumber evidence="1">2.7.7.7</ecNumber>
    </recommendedName>
</protein>
<dbReference type="InterPro" id="IPR035901">
    <property type="entry name" value="GIY-YIG_endonuc_sf"/>
</dbReference>
<keyword evidence="6" id="KW-0808">Transferase</keyword>
<evidence type="ECO:0000256" key="1">
    <source>
        <dbReference type="ARBA" id="ARBA00012417"/>
    </source>
</evidence>
<dbReference type="CDD" id="cd10434">
    <property type="entry name" value="GIY-YIG_UvrC_Cho"/>
    <property type="match status" value="1"/>
</dbReference>
<dbReference type="GO" id="GO:0006289">
    <property type="term" value="P:nucleotide-excision repair"/>
    <property type="evidence" value="ECO:0007669"/>
    <property type="project" value="InterPro"/>
</dbReference>